<feature type="transmembrane region" description="Helical" evidence="1">
    <location>
        <begin position="74"/>
        <end position="97"/>
    </location>
</feature>
<reference evidence="2 3" key="1">
    <citation type="submission" date="2023-06" db="EMBL/GenBank/DDBJ databases">
        <authorList>
            <person name="Yushchuk O."/>
            <person name="Binda E."/>
            <person name="Ruckert-Reed C."/>
            <person name="Fedorenko V."/>
            <person name="Kalinowski J."/>
            <person name="Marinelli F."/>
        </authorList>
    </citation>
    <scope>NUCLEOTIDE SEQUENCE [LARGE SCALE GENOMIC DNA]</scope>
    <source>
        <strain evidence="2 3">NRRL 3884</strain>
    </source>
</reference>
<dbReference type="EMBL" id="CP126980">
    <property type="protein sequence ID" value="WIM93044.1"/>
    <property type="molecule type" value="Genomic_DNA"/>
</dbReference>
<evidence type="ECO:0000256" key="1">
    <source>
        <dbReference type="SAM" id="Phobius"/>
    </source>
</evidence>
<keyword evidence="1" id="KW-0472">Membrane</keyword>
<sequence length="219" mass="21971">MGSGTVEQQRRDQVGGFLGAQLTGTDPAAGYLSYCGTVVGIIASTFAILSVLAGGRAEQIGLTELLLATGIRRWTPLAAQAAVTAVASAVILTVTGALTALTAPAAIDGDSIAGRSLVYIVGQWPATIAMIGCATLVVGALPRLAALAWLPLLVSSVLALLGDLLAIPARMRQLGFFRHLPDIATGGSPVVALLVLAGAGAVLALLGTAAIGRRDLQPG</sequence>
<feature type="transmembrane region" description="Helical" evidence="1">
    <location>
        <begin position="189"/>
        <end position="211"/>
    </location>
</feature>
<feature type="transmembrane region" description="Helical" evidence="1">
    <location>
        <begin position="148"/>
        <end position="169"/>
    </location>
</feature>
<keyword evidence="1" id="KW-0812">Transmembrane</keyword>
<feature type="transmembrane region" description="Helical" evidence="1">
    <location>
        <begin position="117"/>
        <end position="141"/>
    </location>
</feature>
<accession>A0ABY8W9I1</accession>
<gene>
    <name evidence="2" type="ORF">ACTOB_005009</name>
</gene>
<dbReference type="RefSeq" id="WP_284914252.1">
    <property type="nucleotide sequence ID" value="NZ_CP126980.1"/>
</dbReference>
<evidence type="ECO:0000313" key="3">
    <source>
        <dbReference type="Proteomes" id="UP001240150"/>
    </source>
</evidence>
<keyword evidence="3" id="KW-1185">Reference proteome</keyword>
<feature type="transmembrane region" description="Helical" evidence="1">
    <location>
        <begin position="31"/>
        <end position="53"/>
    </location>
</feature>
<name>A0ABY8W9I1_9ACTN</name>
<organism evidence="2 3">
    <name type="scientific">Actinoplanes oblitus</name>
    <dbReference type="NCBI Taxonomy" id="3040509"/>
    <lineage>
        <taxon>Bacteria</taxon>
        <taxon>Bacillati</taxon>
        <taxon>Actinomycetota</taxon>
        <taxon>Actinomycetes</taxon>
        <taxon>Micromonosporales</taxon>
        <taxon>Micromonosporaceae</taxon>
        <taxon>Actinoplanes</taxon>
    </lineage>
</organism>
<proteinExistence type="predicted"/>
<evidence type="ECO:0008006" key="4">
    <source>
        <dbReference type="Google" id="ProtNLM"/>
    </source>
</evidence>
<keyword evidence="1" id="KW-1133">Transmembrane helix</keyword>
<protein>
    <recommendedName>
        <fullName evidence="4">ABC transporter permease</fullName>
    </recommendedName>
</protein>
<dbReference type="Proteomes" id="UP001240150">
    <property type="component" value="Chromosome"/>
</dbReference>
<evidence type="ECO:0000313" key="2">
    <source>
        <dbReference type="EMBL" id="WIM93044.1"/>
    </source>
</evidence>